<evidence type="ECO:0000313" key="3">
    <source>
        <dbReference type="Proteomes" id="UP000321764"/>
    </source>
</evidence>
<comment type="caution">
    <text evidence="2">The sequence shown here is derived from an EMBL/GenBank/DDBJ whole genome shotgun (WGS) entry which is preliminary data.</text>
</comment>
<keyword evidence="3" id="KW-1185">Reference proteome</keyword>
<evidence type="ECO:0000313" key="2">
    <source>
        <dbReference type="EMBL" id="TXR53609.1"/>
    </source>
</evidence>
<dbReference type="InterPro" id="IPR018642">
    <property type="entry name" value="DUF2066"/>
</dbReference>
<dbReference type="RefSeq" id="WP_147713009.1">
    <property type="nucleotide sequence ID" value="NZ_VKAD01000001.1"/>
</dbReference>
<accession>A0A5C8Z8F2</accession>
<sequence length="372" mass="41829">MNFPNARIRTYHGLRALWVSVILCVATATSAWAATDVELYKDQEVISQNANQEEQDEAIRSAFERVLKRVTGRQDVVDDPALIDALENGSRYLSTFRFEASDEFFTNILGEQIPTKTMMLEFDDTAVNSLLIEYQLPVWGSRRPEVLVWLADRSQDREHIVSDADSGPIVATFDRLSSRLGLPYILPIMDLTDTLNMEFPNLYGLFSEDIEKASSRYTAEAVLAGRLDRQGSRYKADWLILFKGMRIPIETAEGSRLEVINAGLAAMAEQLSDQYAYLSDGSDASNIQVQVVDVHSAKTFADIDRYLGSVNLITQSTLAEIAEDKVTFNVMVSGTQQQLADLLSLDRKLAPELELTLEEQLDSTLVYRWIAY</sequence>
<evidence type="ECO:0000256" key="1">
    <source>
        <dbReference type="SAM" id="SignalP"/>
    </source>
</evidence>
<dbReference type="AlphaFoldDB" id="A0A5C8Z8F2"/>
<dbReference type="Proteomes" id="UP000321764">
    <property type="component" value="Unassembled WGS sequence"/>
</dbReference>
<keyword evidence="1" id="KW-0732">Signal</keyword>
<name>A0A5C8Z8F2_9GAMM</name>
<feature type="signal peptide" evidence="1">
    <location>
        <begin position="1"/>
        <end position="33"/>
    </location>
</feature>
<dbReference type="OrthoDB" id="6195299at2"/>
<reference evidence="2 3" key="1">
    <citation type="submission" date="2019-07" db="EMBL/GenBank/DDBJ databases">
        <title>Reinekea sp. strain SSH23 genome sequencing and assembly.</title>
        <authorList>
            <person name="Kim I."/>
        </authorList>
    </citation>
    <scope>NUCLEOTIDE SEQUENCE [LARGE SCALE GENOMIC DNA]</scope>
    <source>
        <strain evidence="2 3">SSH23</strain>
    </source>
</reference>
<gene>
    <name evidence="2" type="ORF">FME95_03325</name>
</gene>
<proteinExistence type="predicted"/>
<protein>
    <submittedName>
        <fullName evidence="2">DUF2066 domain-containing protein</fullName>
    </submittedName>
</protein>
<dbReference type="EMBL" id="VKAD01000001">
    <property type="protein sequence ID" value="TXR53609.1"/>
    <property type="molecule type" value="Genomic_DNA"/>
</dbReference>
<feature type="chain" id="PRO_5022885636" evidence="1">
    <location>
        <begin position="34"/>
        <end position="372"/>
    </location>
</feature>
<dbReference type="Pfam" id="PF09839">
    <property type="entry name" value="DUF2066"/>
    <property type="match status" value="1"/>
</dbReference>
<organism evidence="2 3">
    <name type="scientific">Reinekea thalattae</name>
    <dbReference type="NCBI Taxonomy" id="2593301"/>
    <lineage>
        <taxon>Bacteria</taxon>
        <taxon>Pseudomonadati</taxon>
        <taxon>Pseudomonadota</taxon>
        <taxon>Gammaproteobacteria</taxon>
        <taxon>Oceanospirillales</taxon>
        <taxon>Saccharospirillaceae</taxon>
        <taxon>Reinekea</taxon>
    </lineage>
</organism>